<organism evidence="6 7">
    <name type="scientific">Streptodolium elevatio</name>
    <dbReference type="NCBI Taxonomy" id="3157996"/>
    <lineage>
        <taxon>Bacteria</taxon>
        <taxon>Bacillati</taxon>
        <taxon>Actinomycetota</taxon>
        <taxon>Actinomycetes</taxon>
        <taxon>Kitasatosporales</taxon>
        <taxon>Streptomycetaceae</taxon>
        <taxon>Streptodolium</taxon>
    </lineage>
</organism>
<evidence type="ECO:0000256" key="1">
    <source>
        <dbReference type="ARBA" id="ARBA00007664"/>
    </source>
</evidence>
<feature type="chain" id="PRO_5046043390" evidence="4">
    <location>
        <begin position="30"/>
        <end position="254"/>
    </location>
</feature>
<keyword evidence="2" id="KW-1015">Disulfide bond</keyword>
<dbReference type="PRINTS" id="PR00722">
    <property type="entry name" value="CHYMOTRYPSIN"/>
</dbReference>
<dbReference type="InterPro" id="IPR033116">
    <property type="entry name" value="TRYPSIN_SER"/>
</dbReference>
<dbReference type="EMBL" id="JBEZFP010000052">
    <property type="protein sequence ID" value="MEU8135873.1"/>
    <property type="molecule type" value="Genomic_DNA"/>
</dbReference>
<evidence type="ECO:0000313" key="6">
    <source>
        <dbReference type="EMBL" id="MEU8135873.1"/>
    </source>
</evidence>
<dbReference type="InterPro" id="IPR043504">
    <property type="entry name" value="Peptidase_S1_PA_chymotrypsin"/>
</dbReference>
<dbReference type="Gene3D" id="2.40.10.10">
    <property type="entry name" value="Trypsin-like serine proteases"/>
    <property type="match status" value="1"/>
</dbReference>
<dbReference type="InterPro" id="IPR018114">
    <property type="entry name" value="TRYPSIN_HIS"/>
</dbReference>
<gene>
    <name evidence="6" type="ORF">AB0C36_20445</name>
</gene>
<dbReference type="PANTHER" id="PTHR24276">
    <property type="entry name" value="POLYSERASE-RELATED"/>
    <property type="match status" value="1"/>
</dbReference>
<dbReference type="GO" id="GO:0006508">
    <property type="term" value="P:proteolysis"/>
    <property type="evidence" value="ECO:0007669"/>
    <property type="project" value="UniProtKB-KW"/>
</dbReference>
<dbReference type="PROSITE" id="PS00135">
    <property type="entry name" value="TRYPSIN_SER"/>
    <property type="match status" value="1"/>
</dbReference>
<keyword evidence="7" id="KW-1185">Reference proteome</keyword>
<dbReference type="GO" id="GO:0008233">
    <property type="term" value="F:peptidase activity"/>
    <property type="evidence" value="ECO:0007669"/>
    <property type="project" value="UniProtKB-KW"/>
</dbReference>
<evidence type="ECO:0000256" key="3">
    <source>
        <dbReference type="RuleBase" id="RU363034"/>
    </source>
</evidence>
<accession>A0ABV3DJE1</accession>
<keyword evidence="3 6" id="KW-0645">Protease</keyword>
<dbReference type="RefSeq" id="WP_358355967.1">
    <property type="nucleotide sequence ID" value="NZ_JBEZFP010000052.1"/>
</dbReference>
<sequence>MPRTRRTPFALAFGLALALVGALAPTASAVRNGTDTPVGRTPYVVALVTADGELLCGGTLVAPNKVLTAAHCVTAVDDPTAIRVVAGRTDYTGTGGQERRVTRARVHPQFEQGTLTYDAAVLVLNRPLPYATAPIAGARDNALYKTGNKATAYGWGQRDGGEPTTRLQRTTLVLGKIAACEPYTFPGDTAATKVCGLPPANNPGTSICRGDSGGPLIEKGKLVGIVSSGNKYCGAEQPLSVFTRASAVRKGLGL</sequence>
<dbReference type="SUPFAM" id="SSF50494">
    <property type="entry name" value="Trypsin-like serine proteases"/>
    <property type="match status" value="1"/>
</dbReference>
<dbReference type="CDD" id="cd00190">
    <property type="entry name" value="Tryp_SPc"/>
    <property type="match status" value="1"/>
</dbReference>
<comment type="caution">
    <text evidence="6">The sequence shown here is derived from an EMBL/GenBank/DDBJ whole genome shotgun (WGS) entry which is preliminary data.</text>
</comment>
<evidence type="ECO:0000256" key="4">
    <source>
        <dbReference type="SAM" id="SignalP"/>
    </source>
</evidence>
<dbReference type="PROSITE" id="PS50240">
    <property type="entry name" value="TRYPSIN_DOM"/>
    <property type="match status" value="1"/>
</dbReference>
<dbReference type="SMART" id="SM00020">
    <property type="entry name" value="Tryp_SPc"/>
    <property type="match status" value="1"/>
</dbReference>
<feature type="domain" description="Peptidase S1" evidence="5">
    <location>
        <begin position="30"/>
        <end position="254"/>
    </location>
</feature>
<dbReference type="InterPro" id="IPR009003">
    <property type="entry name" value="Peptidase_S1_PA"/>
</dbReference>
<dbReference type="Pfam" id="PF00089">
    <property type="entry name" value="Trypsin"/>
    <property type="match status" value="1"/>
</dbReference>
<evidence type="ECO:0000259" key="5">
    <source>
        <dbReference type="PROSITE" id="PS50240"/>
    </source>
</evidence>
<protein>
    <submittedName>
        <fullName evidence="6">Serine protease</fullName>
    </submittedName>
</protein>
<dbReference type="InterPro" id="IPR006311">
    <property type="entry name" value="TAT_signal"/>
</dbReference>
<dbReference type="InterPro" id="IPR001254">
    <property type="entry name" value="Trypsin_dom"/>
</dbReference>
<dbReference type="InterPro" id="IPR050430">
    <property type="entry name" value="Peptidase_S1"/>
</dbReference>
<evidence type="ECO:0000313" key="7">
    <source>
        <dbReference type="Proteomes" id="UP001551482"/>
    </source>
</evidence>
<dbReference type="Proteomes" id="UP001551482">
    <property type="component" value="Unassembled WGS sequence"/>
</dbReference>
<evidence type="ECO:0000256" key="2">
    <source>
        <dbReference type="ARBA" id="ARBA00023157"/>
    </source>
</evidence>
<keyword evidence="4" id="KW-0732">Signal</keyword>
<proteinExistence type="inferred from homology"/>
<dbReference type="PROSITE" id="PS00134">
    <property type="entry name" value="TRYPSIN_HIS"/>
    <property type="match status" value="1"/>
</dbReference>
<feature type="signal peptide" evidence="4">
    <location>
        <begin position="1"/>
        <end position="29"/>
    </location>
</feature>
<name>A0ABV3DJE1_9ACTN</name>
<dbReference type="PANTHER" id="PTHR24276:SF98">
    <property type="entry name" value="FI18310P1-RELATED"/>
    <property type="match status" value="1"/>
</dbReference>
<keyword evidence="3" id="KW-0378">Hydrolase</keyword>
<dbReference type="PROSITE" id="PS51318">
    <property type="entry name" value="TAT"/>
    <property type="match status" value="1"/>
</dbReference>
<dbReference type="InterPro" id="IPR001314">
    <property type="entry name" value="Peptidase_S1A"/>
</dbReference>
<keyword evidence="3" id="KW-0720">Serine protease</keyword>
<comment type="similarity">
    <text evidence="1">Belongs to the peptidase S1 family.</text>
</comment>
<reference evidence="6 7" key="1">
    <citation type="submission" date="2024-06" db="EMBL/GenBank/DDBJ databases">
        <title>The Natural Products Discovery Center: Release of the First 8490 Sequenced Strains for Exploring Actinobacteria Biosynthetic Diversity.</title>
        <authorList>
            <person name="Kalkreuter E."/>
            <person name="Kautsar S.A."/>
            <person name="Yang D."/>
            <person name="Bader C.D."/>
            <person name="Teijaro C.N."/>
            <person name="Fluegel L."/>
            <person name="Davis C.M."/>
            <person name="Simpson J.R."/>
            <person name="Lauterbach L."/>
            <person name="Steele A.D."/>
            <person name="Gui C."/>
            <person name="Meng S."/>
            <person name="Li G."/>
            <person name="Viehrig K."/>
            <person name="Ye F."/>
            <person name="Su P."/>
            <person name="Kiefer A.F."/>
            <person name="Nichols A."/>
            <person name="Cepeda A.J."/>
            <person name="Yan W."/>
            <person name="Fan B."/>
            <person name="Jiang Y."/>
            <person name="Adhikari A."/>
            <person name="Zheng C.-J."/>
            <person name="Schuster L."/>
            <person name="Cowan T.M."/>
            <person name="Smanski M.J."/>
            <person name="Chevrette M.G."/>
            <person name="De Carvalho L.P.S."/>
            <person name="Shen B."/>
        </authorList>
    </citation>
    <scope>NUCLEOTIDE SEQUENCE [LARGE SCALE GENOMIC DNA]</scope>
    <source>
        <strain evidence="6 7">NPDC048946</strain>
    </source>
</reference>